<evidence type="ECO:0000256" key="2">
    <source>
        <dbReference type="ARBA" id="ARBA00012831"/>
    </source>
</evidence>
<keyword evidence="3 11" id="KW-0436">Ligase</keyword>
<dbReference type="PRINTS" id="PR01046">
    <property type="entry name" value="TRNASYNTHPRO"/>
</dbReference>
<keyword evidence="7" id="KW-0030">Aminoacyl-tRNA synthetase</keyword>
<dbReference type="InterPro" id="IPR050062">
    <property type="entry name" value="Pro-tRNA_synthetase"/>
</dbReference>
<keyword evidence="4" id="KW-0547">Nucleotide-binding</keyword>
<evidence type="ECO:0000256" key="9">
    <source>
        <dbReference type="ARBA" id="ARBA00047671"/>
    </source>
</evidence>
<name>A0A167CTJ1_9ASCO</name>
<dbReference type="Gene3D" id="3.40.50.800">
    <property type="entry name" value="Anticodon-binding domain"/>
    <property type="match status" value="1"/>
</dbReference>
<dbReference type="GO" id="GO:0004827">
    <property type="term" value="F:proline-tRNA ligase activity"/>
    <property type="evidence" value="ECO:0007669"/>
    <property type="project" value="UniProtKB-EC"/>
</dbReference>
<dbReference type="GO" id="GO:0006433">
    <property type="term" value="P:prolyl-tRNA aminoacylation"/>
    <property type="evidence" value="ECO:0007669"/>
    <property type="project" value="InterPro"/>
</dbReference>
<evidence type="ECO:0000256" key="1">
    <source>
        <dbReference type="ARBA" id="ARBA00008226"/>
    </source>
</evidence>
<sequence>MASGLKRLSRFFAPLRKFKPNAETSSSELLTNYGYLRQSSSGVYNMLPLGNLVQSRIESIIRNRLDEVDCAETSLCTLASTKIWKASGRLQTGTEFFMLEDGKYLLAPTNEEEVTSMVAELSSYKQVPLRLYQISRKYRNEKRPRGGLLRGREFTMKDLYSFDETMNDAMTTYRDIQGAYNRIFEDIGIDFEVAEADSGSIGGSLSHEYHYESDAGEDLVVKCTSSSCDYTANTERAVSTAADTSVKIGLADAAVKFYALDETLPSKSEKSLTVYAAIFPAGRSINPHLLKGHSAVQGSELAEISADSVSKMSATILPLIDTRVEYELSKNREQLTTIITSLIEPDNSNHSKYSVVEAVQAPIVEVQTGETCPSCHSAPLKIVPAIEVGHTFYLGTKYSEPLNARITTQSTGKMEPLYMGCYGIGVSRLISAIAEKTRDSDGLAWPKSVTPFDAVIVANSEADALKIHQHLSTHNIRAVWDDRSTQFGVLLANARATGFPLAIIAGRSYTQTGQLEIQLRNKPAKSHPPTLVSLDDLGPTAHHMLQTYSPA</sequence>
<dbReference type="PANTHER" id="PTHR42753">
    <property type="entry name" value="MITOCHONDRIAL RIBOSOME PROTEIN L39/PROLYL-TRNA LIGASE FAMILY MEMBER"/>
    <property type="match status" value="1"/>
</dbReference>
<dbReference type="OrthoDB" id="10267474at2759"/>
<evidence type="ECO:0000256" key="3">
    <source>
        <dbReference type="ARBA" id="ARBA00022598"/>
    </source>
</evidence>
<evidence type="ECO:0000256" key="4">
    <source>
        <dbReference type="ARBA" id="ARBA00022741"/>
    </source>
</evidence>
<dbReference type="InterPro" id="IPR006195">
    <property type="entry name" value="aa-tRNA-synth_II"/>
</dbReference>
<dbReference type="KEGG" id="slb:AWJ20_325"/>
<evidence type="ECO:0000256" key="8">
    <source>
        <dbReference type="ARBA" id="ARBA00029731"/>
    </source>
</evidence>
<dbReference type="GeneID" id="30035251"/>
<dbReference type="SUPFAM" id="SSF55681">
    <property type="entry name" value="Class II aaRS and biotin synthetases"/>
    <property type="match status" value="1"/>
</dbReference>
<feature type="domain" description="Aminoacyl-transfer RNA synthetases class-II family profile" evidence="10">
    <location>
        <begin position="37"/>
        <end position="451"/>
    </location>
</feature>
<dbReference type="EC" id="6.1.1.15" evidence="2"/>
<evidence type="ECO:0000256" key="5">
    <source>
        <dbReference type="ARBA" id="ARBA00022840"/>
    </source>
</evidence>
<reference evidence="11 12" key="1">
    <citation type="submission" date="2016-02" db="EMBL/GenBank/DDBJ databases">
        <title>Complete genome sequence and transcriptome regulation of the pentose utilising yeast Sugiyamaella lignohabitans.</title>
        <authorList>
            <person name="Bellasio M."/>
            <person name="Peymann A."/>
            <person name="Valli M."/>
            <person name="Sipitzky M."/>
            <person name="Graf A."/>
            <person name="Sauer M."/>
            <person name="Marx H."/>
            <person name="Mattanovich D."/>
        </authorList>
    </citation>
    <scope>NUCLEOTIDE SEQUENCE [LARGE SCALE GENOMIC DNA]</scope>
    <source>
        <strain evidence="11 12">CBS 10342</strain>
    </source>
</reference>
<dbReference type="PROSITE" id="PS50862">
    <property type="entry name" value="AA_TRNA_LIGASE_II"/>
    <property type="match status" value="1"/>
</dbReference>
<evidence type="ECO:0000259" key="10">
    <source>
        <dbReference type="PROSITE" id="PS50862"/>
    </source>
</evidence>
<dbReference type="Pfam" id="PF00587">
    <property type="entry name" value="tRNA-synt_2b"/>
    <property type="match status" value="1"/>
</dbReference>
<dbReference type="InterPro" id="IPR036621">
    <property type="entry name" value="Anticodon-bd_dom_sf"/>
</dbReference>
<keyword evidence="6" id="KW-0648">Protein biosynthesis</keyword>
<comment type="catalytic activity">
    <reaction evidence="9">
        <text>tRNA(Pro) + L-proline + ATP = L-prolyl-tRNA(Pro) + AMP + diphosphate</text>
        <dbReference type="Rhea" id="RHEA:14305"/>
        <dbReference type="Rhea" id="RHEA-COMP:9700"/>
        <dbReference type="Rhea" id="RHEA-COMP:9702"/>
        <dbReference type="ChEBI" id="CHEBI:30616"/>
        <dbReference type="ChEBI" id="CHEBI:33019"/>
        <dbReference type="ChEBI" id="CHEBI:60039"/>
        <dbReference type="ChEBI" id="CHEBI:78442"/>
        <dbReference type="ChEBI" id="CHEBI:78532"/>
        <dbReference type="ChEBI" id="CHEBI:456215"/>
        <dbReference type="EC" id="6.1.1.15"/>
    </reaction>
</comment>
<organism evidence="11 12">
    <name type="scientific">Sugiyamaella lignohabitans</name>
    <dbReference type="NCBI Taxonomy" id="796027"/>
    <lineage>
        <taxon>Eukaryota</taxon>
        <taxon>Fungi</taxon>
        <taxon>Dikarya</taxon>
        <taxon>Ascomycota</taxon>
        <taxon>Saccharomycotina</taxon>
        <taxon>Dipodascomycetes</taxon>
        <taxon>Dipodascales</taxon>
        <taxon>Trichomonascaceae</taxon>
        <taxon>Sugiyamaella</taxon>
    </lineage>
</organism>
<evidence type="ECO:0000313" key="12">
    <source>
        <dbReference type="Proteomes" id="UP000189580"/>
    </source>
</evidence>
<dbReference type="AlphaFoldDB" id="A0A167CTJ1"/>
<dbReference type="GO" id="GO:0005739">
    <property type="term" value="C:mitochondrion"/>
    <property type="evidence" value="ECO:0007669"/>
    <property type="project" value="TreeGrafter"/>
</dbReference>
<dbReference type="SUPFAM" id="SSF52954">
    <property type="entry name" value="Class II aaRS ABD-related"/>
    <property type="match status" value="1"/>
</dbReference>
<evidence type="ECO:0000256" key="7">
    <source>
        <dbReference type="ARBA" id="ARBA00023146"/>
    </source>
</evidence>
<keyword evidence="12" id="KW-1185">Reference proteome</keyword>
<evidence type="ECO:0000256" key="6">
    <source>
        <dbReference type="ARBA" id="ARBA00022917"/>
    </source>
</evidence>
<dbReference type="Proteomes" id="UP000189580">
    <property type="component" value="Chromosome a"/>
</dbReference>
<dbReference type="PANTHER" id="PTHR42753:SF2">
    <property type="entry name" value="PROLINE--TRNA LIGASE"/>
    <property type="match status" value="1"/>
</dbReference>
<gene>
    <name evidence="11" type="primary">AIM10</name>
    <name evidence="11" type="ORF">AWJ20_325</name>
</gene>
<dbReference type="Gene3D" id="3.30.930.10">
    <property type="entry name" value="Bira Bifunctional Protein, Domain 2"/>
    <property type="match status" value="2"/>
</dbReference>
<keyword evidence="5" id="KW-0067">ATP-binding</keyword>
<dbReference type="EMBL" id="CP014501">
    <property type="protein sequence ID" value="ANB12090.1"/>
    <property type="molecule type" value="Genomic_DNA"/>
</dbReference>
<protein>
    <recommendedName>
        <fullName evidence="2">proline--tRNA ligase</fullName>
        <ecNumber evidence="2">6.1.1.15</ecNumber>
    </recommendedName>
    <alternativeName>
        <fullName evidence="8">Prolyl-tRNA synthetase</fullName>
    </alternativeName>
</protein>
<dbReference type="GO" id="GO:0005524">
    <property type="term" value="F:ATP binding"/>
    <property type="evidence" value="ECO:0007669"/>
    <property type="project" value="UniProtKB-KW"/>
</dbReference>
<dbReference type="InterPro" id="IPR002316">
    <property type="entry name" value="Pro-tRNA-ligase_IIa"/>
</dbReference>
<comment type="similarity">
    <text evidence="1">Belongs to the class-II aminoacyl-tRNA synthetase family.</text>
</comment>
<accession>A0A167CTJ1</accession>
<dbReference type="InterPro" id="IPR045864">
    <property type="entry name" value="aa-tRNA-synth_II/BPL/LPL"/>
</dbReference>
<dbReference type="InterPro" id="IPR002314">
    <property type="entry name" value="aa-tRNA-synt_IIb"/>
</dbReference>
<dbReference type="Pfam" id="PF03129">
    <property type="entry name" value="HGTP_anticodon"/>
    <property type="match status" value="1"/>
</dbReference>
<dbReference type="RefSeq" id="XP_018734567.1">
    <property type="nucleotide sequence ID" value="XM_018880253.1"/>
</dbReference>
<evidence type="ECO:0000313" key="11">
    <source>
        <dbReference type="EMBL" id="ANB12090.1"/>
    </source>
</evidence>
<dbReference type="InterPro" id="IPR004154">
    <property type="entry name" value="Anticodon-bd"/>
</dbReference>
<proteinExistence type="inferred from homology"/>